<sequence>MQISAIKVNPIPRNFLMISLFSVGLRRLDVQTGSPTSSSVHPFERFLKANSTTLVQYAQDAKMQRVY</sequence>
<protein>
    <submittedName>
        <fullName evidence="1">Uncharacterized protein</fullName>
    </submittedName>
</protein>
<name>A0A059BL81_EUCGR</name>
<reference evidence="1" key="1">
    <citation type="submission" date="2013-07" db="EMBL/GenBank/DDBJ databases">
        <title>The genome of Eucalyptus grandis.</title>
        <authorList>
            <person name="Schmutz J."/>
            <person name="Hayes R."/>
            <person name="Myburg A."/>
            <person name="Tuskan G."/>
            <person name="Grattapaglia D."/>
            <person name="Rokhsar D.S."/>
        </authorList>
    </citation>
    <scope>NUCLEOTIDE SEQUENCE</scope>
    <source>
        <tissue evidence="1">Leaf extractions</tissue>
    </source>
</reference>
<dbReference type="InParanoid" id="A0A059BL81"/>
<gene>
    <name evidence="1" type="ORF">EUGRSUZ_F00231</name>
</gene>
<dbReference type="AlphaFoldDB" id="A0A059BL81"/>
<proteinExistence type="predicted"/>
<organism evidence="1">
    <name type="scientific">Eucalyptus grandis</name>
    <name type="common">Flooded gum</name>
    <dbReference type="NCBI Taxonomy" id="71139"/>
    <lineage>
        <taxon>Eukaryota</taxon>
        <taxon>Viridiplantae</taxon>
        <taxon>Streptophyta</taxon>
        <taxon>Embryophyta</taxon>
        <taxon>Tracheophyta</taxon>
        <taxon>Spermatophyta</taxon>
        <taxon>Magnoliopsida</taxon>
        <taxon>eudicotyledons</taxon>
        <taxon>Gunneridae</taxon>
        <taxon>Pentapetalae</taxon>
        <taxon>rosids</taxon>
        <taxon>malvids</taxon>
        <taxon>Myrtales</taxon>
        <taxon>Myrtaceae</taxon>
        <taxon>Myrtoideae</taxon>
        <taxon>Eucalypteae</taxon>
        <taxon>Eucalyptus</taxon>
    </lineage>
</organism>
<dbReference type="Gramene" id="KCW66430">
    <property type="protein sequence ID" value="KCW66430"/>
    <property type="gene ID" value="EUGRSUZ_F00231"/>
</dbReference>
<accession>A0A059BL81</accession>
<dbReference type="EMBL" id="KK198758">
    <property type="protein sequence ID" value="KCW66430.1"/>
    <property type="molecule type" value="Genomic_DNA"/>
</dbReference>
<evidence type="ECO:0000313" key="1">
    <source>
        <dbReference type="EMBL" id="KCW66430.1"/>
    </source>
</evidence>